<organism evidence="1 2">
    <name type="scientific">Lysinibacillus agricola</name>
    <dbReference type="NCBI Taxonomy" id="2590012"/>
    <lineage>
        <taxon>Bacteria</taxon>
        <taxon>Bacillati</taxon>
        <taxon>Bacillota</taxon>
        <taxon>Bacilli</taxon>
        <taxon>Bacillales</taxon>
        <taxon>Bacillaceae</taxon>
        <taxon>Lysinibacillus</taxon>
    </lineage>
</organism>
<dbReference type="EMBL" id="CP067341">
    <property type="protein sequence ID" value="QQP13023.1"/>
    <property type="molecule type" value="Genomic_DNA"/>
</dbReference>
<evidence type="ECO:0000313" key="1">
    <source>
        <dbReference type="EMBL" id="QQP13023.1"/>
    </source>
</evidence>
<keyword evidence="2" id="KW-1185">Reference proteome</keyword>
<proteinExistence type="predicted"/>
<gene>
    <name evidence="1" type="ORF">FJQ98_02820</name>
</gene>
<protein>
    <recommendedName>
        <fullName evidence="3">DNA-binding protein</fullName>
    </recommendedName>
</protein>
<evidence type="ECO:0000313" key="2">
    <source>
        <dbReference type="Proteomes" id="UP000596049"/>
    </source>
</evidence>
<sequence>MRKVRGVQALVDYLESINCPIGQSTIYGLMRTDSIPFNRPAPRVLLFDLDDIDSWLGGELNEH</sequence>
<dbReference type="Proteomes" id="UP000596049">
    <property type="component" value="Chromosome"/>
</dbReference>
<reference evidence="1 2" key="1">
    <citation type="submission" date="2020-01" db="EMBL/GenBank/DDBJ databases">
        <authorList>
            <person name="Liu G."/>
            <person name="Liu B."/>
        </authorList>
    </citation>
    <scope>NUCLEOTIDE SEQUENCE [LARGE SCALE GENOMIC DNA]</scope>
    <source>
        <strain evidence="1 2">FJAT-51161</strain>
    </source>
</reference>
<evidence type="ECO:0008006" key="3">
    <source>
        <dbReference type="Google" id="ProtNLM"/>
    </source>
</evidence>
<name>A0ABX7AVW3_9BACI</name>
<accession>A0ABX7AVW3</accession>
<dbReference type="RefSeq" id="WP_053595365.1">
    <property type="nucleotide sequence ID" value="NZ_CP067341.1"/>
</dbReference>